<dbReference type="PANTHER" id="PTHR34700:SF4">
    <property type="entry name" value="PHAGE-LIKE ELEMENT PBSX PROTEIN XKDP"/>
    <property type="match status" value="1"/>
</dbReference>
<dbReference type="InterPro" id="IPR018392">
    <property type="entry name" value="LysM"/>
</dbReference>
<dbReference type="Proteomes" id="UP000199340">
    <property type="component" value="Unassembled WGS sequence"/>
</dbReference>
<keyword evidence="5" id="KW-1185">Reference proteome</keyword>
<accession>A0A1G8H3W7</accession>
<feature type="domain" description="LysM" evidence="3">
    <location>
        <begin position="357"/>
        <end position="406"/>
    </location>
</feature>
<proteinExistence type="predicted"/>
<feature type="region of interest" description="Disordered" evidence="1">
    <location>
        <begin position="186"/>
        <end position="226"/>
    </location>
</feature>
<dbReference type="STRING" id="490829.SAMN05421850_101351"/>
<feature type="compositionally biased region" description="Low complexity" evidence="1">
    <location>
        <begin position="186"/>
        <end position="219"/>
    </location>
</feature>
<evidence type="ECO:0000313" key="4">
    <source>
        <dbReference type="EMBL" id="SDI01303.1"/>
    </source>
</evidence>
<dbReference type="SMART" id="SM00257">
    <property type="entry name" value="LysM"/>
    <property type="match status" value="1"/>
</dbReference>
<dbReference type="RefSeq" id="WP_090025872.1">
    <property type="nucleotide sequence ID" value="NZ_FNEB01000001.1"/>
</dbReference>
<feature type="compositionally biased region" description="Low complexity" evidence="1">
    <location>
        <begin position="50"/>
        <end position="94"/>
    </location>
</feature>
<sequence>MSKFANLSGPGAVLAGGVAAAVVAAIGFLIWNSMSEPLEPLSVATAPKSSQSDSTTTQAAPAPTVTPDQDTPATATQTDSAEPAAPQDTAQAATPEPPRFALVRVESDGFAQVAGTATPGGRVELLLEGEVVGEATAGADGSFAALIDLPPSDTPRMMRLRVAVDGGNVDSDEEVIIAPTAAASEPVVASSAPQQPTAQPPVAQAPATQEQPAEQTAQVDPDDAQPTAPAVLISDAQGVRVLQPSANADAASPEVMSSVAIDAITYSESGDVELAGRSPGEGFVRVYLDNAPVTTSRIAPDGSWRTDLPEVDSGVYTLRVDQVSAEGDVVSRVETPFKREDAKALAAAGASEQGSVRAITVQPGNTLWAIARDRYGEGTAFLKVFEANRDRIRDPDLIYPGQVFDLPQE</sequence>
<name>A0A1G8H3W7_9RHOB</name>
<dbReference type="EMBL" id="FNEB01000001">
    <property type="protein sequence ID" value="SDI01303.1"/>
    <property type="molecule type" value="Genomic_DNA"/>
</dbReference>
<evidence type="ECO:0000313" key="5">
    <source>
        <dbReference type="Proteomes" id="UP000199340"/>
    </source>
</evidence>
<keyword evidence="2" id="KW-0472">Membrane</keyword>
<evidence type="ECO:0000259" key="3">
    <source>
        <dbReference type="PROSITE" id="PS51782"/>
    </source>
</evidence>
<dbReference type="PROSITE" id="PS51782">
    <property type="entry name" value="LYSM"/>
    <property type="match status" value="1"/>
</dbReference>
<gene>
    <name evidence="4" type="ORF">SAMN05421850_101351</name>
</gene>
<organism evidence="4 5">
    <name type="scientific">Lutimaribacter saemankumensis</name>
    <dbReference type="NCBI Taxonomy" id="490829"/>
    <lineage>
        <taxon>Bacteria</taxon>
        <taxon>Pseudomonadati</taxon>
        <taxon>Pseudomonadota</taxon>
        <taxon>Alphaproteobacteria</taxon>
        <taxon>Rhodobacterales</taxon>
        <taxon>Roseobacteraceae</taxon>
        <taxon>Lutimaribacter</taxon>
    </lineage>
</organism>
<feature type="transmembrane region" description="Helical" evidence="2">
    <location>
        <begin position="12"/>
        <end position="31"/>
    </location>
</feature>
<dbReference type="CDD" id="cd00118">
    <property type="entry name" value="LysM"/>
    <property type="match status" value="1"/>
</dbReference>
<keyword evidence="2" id="KW-1133">Transmembrane helix</keyword>
<dbReference type="PANTHER" id="PTHR34700">
    <property type="entry name" value="POTASSIUM BINDING PROTEIN KBP"/>
    <property type="match status" value="1"/>
</dbReference>
<dbReference type="InterPro" id="IPR036779">
    <property type="entry name" value="LysM_dom_sf"/>
</dbReference>
<reference evidence="4 5" key="1">
    <citation type="submission" date="2016-10" db="EMBL/GenBank/DDBJ databases">
        <authorList>
            <person name="de Groot N.N."/>
        </authorList>
    </citation>
    <scope>NUCLEOTIDE SEQUENCE [LARGE SCALE GENOMIC DNA]</scope>
    <source>
        <strain evidence="4 5">DSM 28010</strain>
    </source>
</reference>
<dbReference type="InterPro" id="IPR052196">
    <property type="entry name" value="Bact_Kbp"/>
</dbReference>
<keyword evidence="2" id="KW-0812">Transmembrane</keyword>
<dbReference type="Pfam" id="PF01476">
    <property type="entry name" value="LysM"/>
    <property type="match status" value="1"/>
</dbReference>
<evidence type="ECO:0000256" key="1">
    <source>
        <dbReference type="SAM" id="MobiDB-lite"/>
    </source>
</evidence>
<dbReference type="Gene3D" id="3.10.350.10">
    <property type="entry name" value="LysM domain"/>
    <property type="match status" value="1"/>
</dbReference>
<evidence type="ECO:0000256" key="2">
    <source>
        <dbReference type="SAM" id="Phobius"/>
    </source>
</evidence>
<dbReference type="AlphaFoldDB" id="A0A1G8H3W7"/>
<feature type="region of interest" description="Disordered" evidence="1">
    <location>
        <begin position="42"/>
        <end position="94"/>
    </location>
</feature>
<protein>
    <submittedName>
        <fullName evidence="4">Nucleoid-associated protein YgaU, contains BON and LysM domains</fullName>
    </submittedName>
</protein>